<dbReference type="STRING" id="349215.A11S_743"/>
<sequence length="44" mass="4925">MAIFRVIPDQRRAERGSSTTSVRGFTRVPYKTGCPHKAGMTIFP</sequence>
<gene>
    <name evidence="1" type="ORF">A11S_743</name>
</gene>
<protein>
    <submittedName>
        <fullName evidence="1">Uncharacterized protein</fullName>
    </submittedName>
</protein>
<dbReference type="KEGG" id="man:A11S_743"/>
<dbReference type="RefSeq" id="WP_015467117.1">
    <property type="nucleotide sequence ID" value="NC_020812.1"/>
</dbReference>
<dbReference type="HOGENOM" id="CLU_3218581_0_0_5"/>
<proteinExistence type="predicted"/>
<organism evidence="1 2">
    <name type="scientific">Micavibrio aeruginosavorus EPB</name>
    <dbReference type="NCBI Taxonomy" id="349215"/>
    <lineage>
        <taxon>Bacteria</taxon>
        <taxon>Pseudomonadati</taxon>
        <taxon>Bdellovibrionota</taxon>
        <taxon>Bdellovibrionia</taxon>
        <taxon>Bdellovibrionales</taxon>
        <taxon>Pseudobdellovibrionaceae</taxon>
        <taxon>Micavibrio</taxon>
    </lineage>
</organism>
<evidence type="ECO:0000313" key="1">
    <source>
        <dbReference type="EMBL" id="AGH97566.1"/>
    </source>
</evidence>
<dbReference type="Proteomes" id="UP000011932">
    <property type="component" value="Chromosome"/>
</dbReference>
<evidence type="ECO:0000313" key="2">
    <source>
        <dbReference type="Proteomes" id="UP000011932"/>
    </source>
</evidence>
<name>M4VHQ1_9BACT</name>
<accession>M4VHQ1</accession>
<dbReference type="EMBL" id="CP003538">
    <property type="protein sequence ID" value="AGH97566.1"/>
    <property type="molecule type" value="Genomic_DNA"/>
</dbReference>
<dbReference type="AlphaFoldDB" id="M4VHQ1"/>
<reference evidence="1 2" key="1">
    <citation type="journal article" date="2013" name="ISME J.">
        <title>By their genes ye shall know them: genomic signatures of predatory bacteria.</title>
        <authorList>
            <person name="Pasternak Z."/>
            <person name="Pietrokovski S."/>
            <person name="Rotem O."/>
            <person name="Gophna U."/>
            <person name="Lurie-Weinberger M.N."/>
            <person name="Jurkevitch E."/>
        </authorList>
    </citation>
    <scope>NUCLEOTIDE SEQUENCE [LARGE SCALE GENOMIC DNA]</scope>
    <source>
        <strain evidence="1">EPB</strain>
    </source>
</reference>